<comment type="caution">
    <text evidence="14">The sequence shown here is derived from an EMBL/GenBank/DDBJ whole genome shotgun (WGS) entry which is preliminary data.</text>
</comment>
<dbReference type="InterPro" id="IPR005574">
    <property type="entry name" value="Rpb4/RPC9"/>
</dbReference>
<dbReference type="PANTHER" id="PTHR15561:SF0">
    <property type="entry name" value="DNA-DIRECTED RNA POLYMERASE III SUBUNIT RPC9"/>
    <property type="match status" value="1"/>
</dbReference>
<keyword evidence="6 14" id="KW-0240">DNA-directed RNA polymerase</keyword>
<protein>
    <recommendedName>
        <fullName evidence="4">DNA-directed RNA polymerase III subunit RPC9</fullName>
    </recommendedName>
    <alternativeName>
        <fullName evidence="13">DNA-directed RNA polymerase III subunit rpc9</fullName>
    </alternativeName>
</protein>
<evidence type="ECO:0000256" key="13">
    <source>
        <dbReference type="ARBA" id="ARBA00073026"/>
    </source>
</evidence>
<keyword evidence="8" id="KW-0804">Transcription</keyword>
<comment type="subcellular location">
    <subcellularLocation>
        <location evidence="2">Cell membrane</location>
        <topology evidence="2">Peripheral membrane protein</topology>
        <orientation evidence="2">Cytoplasmic side</orientation>
    </subcellularLocation>
    <subcellularLocation>
        <location evidence="1">Nucleus</location>
    </subcellularLocation>
</comment>
<evidence type="ECO:0000256" key="5">
    <source>
        <dbReference type="ARBA" id="ARBA00022475"/>
    </source>
</evidence>
<dbReference type="Gene3D" id="1.20.1250.40">
    <property type="match status" value="1"/>
</dbReference>
<evidence type="ECO:0000256" key="4">
    <source>
        <dbReference type="ARBA" id="ARBA00016672"/>
    </source>
</evidence>
<evidence type="ECO:0000256" key="7">
    <source>
        <dbReference type="ARBA" id="ARBA00023136"/>
    </source>
</evidence>
<keyword evidence="9" id="KW-0539">Nucleus</keyword>
<evidence type="ECO:0000313" key="14">
    <source>
        <dbReference type="EMBL" id="CAB4006219.1"/>
    </source>
</evidence>
<reference evidence="14" key="1">
    <citation type="submission" date="2020-04" db="EMBL/GenBank/DDBJ databases">
        <authorList>
            <person name="Alioto T."/>
            <person name="Alioto T."/>
            <person name="Gomez Garrido J."/>
        </authorList>
    </citation>
    <scope>NUCLEOTIDE SEQUENCE</scope>
    <source>
        <strain evidence="14">A484AB</strain>
    </source>
</reference>
<dbReference type="GO" id="GO:0005666">
    <property type="term" value="C:RNA polymerase III complex"/>
    <property type="evidence" value="ECO:0007669"/>
    <property type="project" value="InterPro"/>
</dbReference>
<comment type="function">
    <text evidence="10">Accessory protein for the calcitonin gene-related peptide (CGRP) receptor. It modulates CGRP responsiveness in a variety of tissues.</text>
</comment>
<dbReference type="FunFam" id="1.20.1250.40:FF:000002">
    <property type="entry name" value="DNA-directed RNA polymerase III subunit RPC9"/>
    <property type="match status" value="1"/>
</dbReference>
<evidence type="ECO:0000256" key="12">
    <source>
        <dbReference type="ARBA" id="ARBA00045808"/>
    </source>
</evidence>
<dbReference type="InterPro" id="IPR038846">
    <property type="entry name" value="RPC9"/>
</dbReference>
<dbReference type="AlphaFoldDB" id="A0A6S7HP90"/>
<dbReference type="InterPro" id="IPR038324">
    <property type="entry name" value="Rpb4/RPC9_sf"/>
</dbReference>
<evidence type="ECO:0000256" key="2">
    <source>
        <dbReference type="ARBA" id="ARBA00004413"/>
    </source>
</evidence>
<evidence type="ECO:0000256" key="6">
    <source>
        <dbReference type="ARBA" id="ARBA00022478"/>
    </source>
</evidence>
<dbReference type="GO" id="GO:0005886">
    <property type="term" value="C:plasma membrane"/>
    <property type="evidence" value="ECO:0007669"/>
    <property type="project" value="UniProtKB-SubCell"/>
</dbReference>
<dbReference type="InterPro" id="IPR006590">
    <property type="entry name" value="RNA_pol_Rpb4/RPC9_core"/>
</dbReference>
<comment type="similarity">
    <text evidence="3">Belongs to the eukaryotic RPC9 RNA polymerase subunit family.</text>
</comment>
<dbReference type="PANTHER" id="PTHR15561">
    <property type="entry name" value="CALCITONIN GENE-RELATED PEPTIDE-RECEPTOR COMPONENT PROTEIN"/>
    <property type="match status" value="1"/>
</dbReference>
<comment type="function">
    <text evidence="12">DNA-dependent RNA polymerase catalyzes the transcription of DNA into RNA using the four ribonucleoside triphosphates as substrates. Specific peripheric component of RNA polymerase III (Pol III) which synthesizes small non-coding RNAs including 5S rRNA, snRNAs, tRNAs and miRNAs from at least 500 distinct genomic loci. With POLR3H/RPC8 forms a mobile stalk that protrudes from Pol III core and functions primarily in transcription initiation. Pol III plays a key role in sensing and limiting infection by intracellular bacteria and DNA viruses. Acts as nuclear and cytosolic DNA sensor involved in innate immune response. Can sense non-self dsDNA that serves as template for transcription into dsRNA. The non-self RNA polymerase III transcripts, such as Epstein-Barr virus-encoded RNAs (EBERs) induce type I interferon and NF-kappa-B through the RIG-I pathway.</text>
</comment>
<keyword evidence="5" id="KW-1003">Cell membrane</keyword>
<dbReference type="GO" id="GO:0000166">
    <property type="term" value="F:nucleotide binding"/>
    <property type="evidence" value="ECO:0007669"/>
    <property type="project" value="InterPro"/>
</dbReference>
<dbReference type="GO" id="GO:0006384">
    <property type="term" value="P:transcription initiation at RNA polymerase III promoter"/>
    <property type="evidence" value="ECO:0007669"/>
    <property type="project" value="InterPro"/>
</dbReference>
<comment type="subunit">
    <text evidence="11">Component of the RNA polymerase III complex consisting of 17 subunits: a ten-subunit horseshoe-shaped catalytic core composed of POLR3A/RPC1, POLR3B/RPC2, POLR1C/RPAC1, POLR1D/RPAC2, POLR3K/RPC10, POLR2E/RPABC1, POLR2F/RPABC2, POLR2H/RPABC3, POLR2K/RPABC4 and POLR2L/RPABC5; a mobile stalk composed of two subunits POLR3H/RPC8 and CRCP/RPC9, protruding from the core and functioning primarily in transcription initiation; and additional subunits homologous to general transcription factors of the RNA polymerase II machinery, POLR3C/RPC3-POLR3F/RPC6-POLR3G/RPC7 heterotrimer required for transcription initiation and POLR3D/RPC4-POLR3E/RPC5 heterodimer involved in both transcription initiation and termination.</text>
</comment>
<sequence>MEVLNERAAMLSNYEVFTLLQEKVQEESNKKQSRKQSQENLATISYEVMKYLEKTPCRLQNEDVIRQFLLDVAPFNLTKGEKLQLLNLRPSTPVEIQLIIEESEERLRTDEELEKLIEIVAKIPEDIQEDDTNEEKMEQGDS</sequence>
<gene>
    <name evidence="14" type="ORF">PACLA_8A085035</name>
</gene>
<name>A0A6S7HP90_PARCT</name>
<organism evidence="14 15">
    <name type="scientific">Paramuricea clavata</name>
    <name type="common">Red gorgonian</name>
    <name type="synonym">Violescent sea-whip</name>
    <dbReference type="NCBI Taxonomy" id="317549"/>
    <lineage>
        <taxon>Eukaryota</taxon>
        <taxon>Metazoa</taxon>
        <taxon>Cnidaria</taxon>
        <taxon>Anthozoa</taxon>
        <taxon>Octocorallia</taxon>
        <taxon>Malacalcyonacea</taxon>
        <taxon>Plexauridae</taxon>
        <taxon>Paramuricea</taxon>
    </lineage>
</organism>
<evidence type="ECO:0000256" key="1">
    <source>
        <dbReference type="ARBA" id="ARBA00004123"/>
    </source>
</evidence>
<evidence type="ECO:0000256" key="10">
    <source>
        <dbReference type="ARBA" id="ARBA00043924"/>
    </source>
</evidence>
<dbReference type="InterPro" id="IPR010997">
    <property type="entry name" value="HRDC-like_sf"/>
</dbReference>
<keyword evidence="7" id="KW-0472">Membrane</keyword>
<evidence type="ECO:0000256" key="8">
    <source>
        <dbReference type="ARBA" id="ARBA00023163"/>
    </source>
</evidence>
<dbReference type="Pfam" id="PF03874">
    <property type="entry name" value="RNA_pol_Rpb4"/>
    <property type="match status" value="1"/>
</dbReference>
<evidence type="ECO:0000313" key="15">
    <source>
        <dbReference type="Proteomes" id="UP001152795"/>
    </source>
</evidence>
<dbReference type="SUPFAM" id="SSF47819">
    <property type="entry name" value="HRDC-like"/>
    <property type="match status" value="1"/>
</dbReference>
<accession>A0A6S7HP90</accession>
<evidence type="ECO:0000256" key="11">
    <source>
        <dbReference type="ARBA" id="ARBA00044007"/>
    </source>
</evidence>
<dbReference type="OrthoDB" id="1746530at2759"/>
<dbReference type="Proteomes" id="UP001152795">
    <property type="component" value="Unassembled WGS sequence"/>
</dbReference>
<dbReference type="SMART" id="SM00657">
    <property type="entry name" value="RPOL4c"/>
    <property type="match status" value="1"/>
</dbReference>
<evidence type="ECO:0000256" key="9">
    <source>
        <dbReference type="ARBA" id="ARBA00023242"/>
    </source>
</evidence>
<dbReference type="EMBL" id="CACRXK020005448">
    <property type="protein sequence ID" value="CAB4006219.1"/>
    <property type="molecule type" value="Genomic_DNA"/>
</dbReference>
<proteinExistence type="inferred from homology"/>
<evidence type="ECO:0000256" key="3">
    <source>
        <dbReference type="ARBA" id="ARBA00006898"/>
    </source>
</evidence>
<keyword evidence="15" id="KW-1185">Reference proteome</keyword>